<feature type="compositionally biased region" description="Polar residues" evidence="3">
    <location>
        <begin position="371"/>
        <end position="380"/>
    </location>
</feature>
<evidence type="ECO:0000256" key="3">
    <source>
        <dbReference type="SAM" id="MobiDB-lite"/>
    </source>
</evidence>
<evidence type="ECO:0000256" key="2">
    <source>
        <dbReference type="ARBA" id="ARBA00022598"/>
    </source>
</evidence>
<gene>
    <name evidence="6" type="ORF">OKIOD_LOCUS11726</name>
</gene>
<proteinExistence type="inferred from homology"/>
<dbReference type="Proteomes" id="UP001158576">
    <property type="component" value="Chromosome 1"/>
</dbReference>
<dbReference type="CDD" id="cd16442">
    <property type="entry name" value="BPL"/>
    <property type="match status" value="1"/>
</dbReference>
<dbReference type="InterPro" id="IPR000719">
    <property type="entry name" value="Prot_kinase_dom"/>
</dbReference>
<dbReference type="Gene3D" id="3.30.930.10">
    <property type="entry name" value="Bira Bifunctional Protein, Domain 2"/>
    <property type="match status" value="1"/>
</dbReference>
<feature type="region of interest" description="Disordered" evidence="3">
    <location>
        <begin position="347"/>
        <end position="406"/>
    </location>
</feature>
<feature type="domain" description="Protein kinase" evidence="4">
    <location>
        <begin position="929"/>
        <end position="1188"/>
    </location>
</feature>
<keyword evidence="7" id="KW-1185">Reference proteome</keyword>
<name>A0ABN7SZJ6_OIKDI</name>
<dbReference type="InterPro" id="IPR004408">
    <property type="entry name" value="Biotin_CoA_COase_ligase"/>
</dbReference>
<dbReference type="PROSITE" id="PS50011">
    <property type="entry name" value="PROTEIN_KINASE_DOM"/>
    <property type="match status" value="1"/>
</dbReference>
<dbReference type="InterPro" id="IPR011009">
    <property type="entry name" value="Kinase-like_dom_sf"/>
</dbReference>
<dbReference type="Pfam" id="PF00069">
    <property type="entry name" value="Pkinase"/>
    <property type="match status" value="1"/>
</dbReference>
<sequence>MREKILKATRAVLCPETFVFHTLDDYPNSVAWLNSTKLLISIEGEYEKSVRENEHLKKYIDEKRLHCCLREEEKDIEESIFAELNRFGLTDARSVKKTSIDTSEPVTAFDGTLADRFSTCFVNFSAEKKLLSSSENHGKNESAFDFSKFFAACDCKELGQRVIHFPTISSTEDVFGNKSEDWKGLVVVADSQIAGKGRKKNQWISPGGSLAMSFGFEVDLEYEHLAAIQHLVGLSAVSALRELSKSENVFCKWPNDIYWKREIKLGGIISRASFMGRTLTVCVGIGVNLKNEKPFPGACVLTETEILREELMARIFNNVEENLPKLKDGSWRKEYESLWLHSSENVKGKIKSNPGDEGLNEEFFSMPEPSRSLSLDPHSNGNDRDKGISRQRPSLPHKSKRPPTDDVFELHEDDFSAGVTVENLNLFEAKEQQQLEIRDFSFSDLPNLPKDCFYDLETLHDIIEKSSSCDDVIARIFRNEALKTDFIEKMSKVGDCNLRLETPQILSLKSEDSSYSTFLCHLCLRPRHHGFRTVRGESIDEYAQQDSRLKSLFEAIRNMHPDAISVENKGSYHVSIDEKSKMFQFRKFRKPRSTVDEKKKIGHGAQAMLTAEPLFDEEANCVEICLELVRLQRKSELHPNGIKLKKLEEILQRAASECSWSNFSTMECPASKNNEYADFPILKMANFIYEKERRNADGQFTKWVREHFPKILVTVRAAVSFLEKEIDWSKFQDLKNIKEIKRHWSKITELRDSQIRISDRYELRASLRKLPDGPRKTKIGKLQSEFFLLILRKLDDSFAGSEDWRKTFSNDSSFGDWKSIFVAKSELKTRSETYQNNLEGLVRFWAALMRQSMDHSSLNSSSVLRKGISKEVMKEIEALLKSSEAPSPSQFMPQQPPTPAISEQIFSFEPSNDAKEDRQIIIEAIDILYPNVLQVLDEIFGKLYHVQPFGVVKDFYLFENEHYLEHLLLSHQIQKDFSTAKNLLGINKFSLIQEIGCSTRLVSVMQYCDGGNLHDYISRLDAEPTKQSSYLSFEYSRNMFDGLAYLTEKGLYHNDIKPENIFIHDTKALIGDFGLLSYKRLDDSGPILYRPKTSRQNTHPDYFALGLILIELFFEGGTIALHIIRHSKHCWSDKCEFILDKSNFTNKLNPKLVSQIIRLLRPTEGFSGLHRSNDWKSVSQFFKSNEILSRDKLELQNVPGIDLGRNKFVTNYVTELIHHIDRQMSSTTQNNEQKQLAVQYIQQIETILQKHLVDFRGRNISTYVKEFIFGQGLYQGVRRELEKNMKAEGSKCNPLAQMEICSLADNNNGVDLSDAQRQDALLIIFREIFPFLDPNKGALLERSMPGLIRFLSEKNEHNALFAALTNSIIHTPGGDPLKSPDENKAVFIIRLGNFLNTIRTRQPQSALKLEQKMIYLDEFKIHKDWIPKIKSEFAKFNDGFPDNFKIKCKTTKIVEKGIEYELHGIDSFLCMIDYFRNLLVHIPLPARLGGAKADRKKEIAIATSIENFFYAHISTRAGQSTQKFKMSPAHLVAFIHHVFPSFFKIIVDVFRNESLFSANNSVFHPSSRIPFC</sequence>
<comment type="similarity">
    <text evidence="1">Belongs to the biotin--protein ligase family.</text>
</comment>
<dbReference type="Gene3D" id="1.10.510.10">
    <property type="entry name" value="Transferase(Phosphotransferase) domain 1"/>
    <property type="match status" value="1"/>
</dbReference>
<organism evidence="6 7">
    <name type="scientific">Oikopleura dioica</name>
    <name type="common">Tunicate</name>
    <dbReference type="NCBI Taxonomy" id="34765"/>
    <lineage>
        <taxon>Eukaryota</taxon>
        <taxon>Metazoa</taxon>
        <taxon>Chordata</taxon>
        <taxon>Tunicata</taxon>
        <taxon>Appendicularia</taxon>
        <taxon>Copelata</taxon>
        <taxon>Oikopleuridae</taxon>
        <taxon>Oikopleura</taxon>
    </lineage>
</organism>
<dbReference type="PROSITE" id="PS00108">
    <property type="entry name" value="PROTEIN_KINASE_ST"/>
    <property type="match status" value="1"/>
</dbReference>
<dbReference type="Pfam" id="PF03099">
    <property type="entry name" value="BPL_LplA_LipB"/>
    <property type="match status" value="1"/>
</dbReference>
<dbReference type="PANTHER" id="PTHR12835:SF5">
    <property type="entry name" value="BIOTIN--PROTEIN LIGASE"/>
    <property type="match status" value="1"/>
</dbReference>
<reference evidence="6 7" key="1">
    <citation type="submission" date="2021-04" db="EMBL/GenBank/DDBJ databases">
        <authorList>
            <person name="Bliznina A."/>
        </authorList>
    </citation>
    <scope>NUCLEOTIDE SEQUENCE [LARGE SCALE GENOMIC DNA]</scope>
</reference>
<protein>
    <submittedName>
        <fullName evidence="6">Oidioi.mRNA.OKI2018_I69.chr1.g2961.t2.cds</fullName>
    </submittedName>
</protein>
<dbReference type="PROSITE" id="PS51733">
    <property type="entry name" value="BPL_LPL_CATALYTIC"/>
    <property type="match status" value="1"/>
</dbReference>
<dbReference type="EMBL" id="OU015566">
    <property type="protein sequence ID" value="CAG5106698.1"/>
    <property type="molecule type" value="Genomic_DNA"/>
</dbReference>
<dbReference type="NCBIfam" id="TIGR00121">
    <property type="entry name" value="birA_ligase"/>
    <property type="match status" value="1"/>
</dbReference>
<feature type="domain" description="BPL/LPL catalytic" evidence="5">
    <location>
        <begin position="157"/>
        <end position="338"/>
    </location>
</feature>
<evidence type="ECO:0000256" key="1">
    <source>
        <dbReference type="ARBA" id="ARBA00009934"/>
    </source>
</evidence>
<evidence type="ECO:0000259" key="4">
    <source>
        <dbReference type="PROSITE" id="PS50011"/>
    </source>
</evidence>
<keyword evidence="2" id="KW-0436">Ligase</keyword>
<dbReference type="SUPFAM" id="SSF56112">
    <property type="entry name" value="Protein kinase-like (PK-like)"/>
    <property type="match status" value="1"/>
</dbReference>
<dbReference type="SMART" id="SM00220">
    <property type="entry name" value="S_TKc"/>
    <property type="match status" value="1"/>
</dbReference>
<dbReference type="InterPro" id="IPR004143">
    <property type="entry name" value="BPL_LPL_catalytic"/>
</dbReference>
<evidence type="ECO:0000313" key="7">
    <source>
        <dbReference type="Proteomes" id="UP001158576"/>
    </source>
</evidence>
<dbReference type="InterPro" id="IPR008271">
    <property type="entry name" value="Ser/Thr_kinase_AS"/>
</dbReference>
<dbReference type="InterPro" id="IPR045864">
    <property type="entry name" value="aa-tRNA-synth_II/BPL/LPL"/>
</dbReference>
<dbReference type="SUPFAM" id="SSF55681">
    <property type="entry name" value="Class II aaRS and biotin synthetases"/>
    <property type="match status" value="1"/>
</dbReference>
<evidence type="ECO:0000313" key="6">
    <source>
        <dbReference type="EMBL" id="CAG5106698.1"/>
    </source>
</evidence>
<dbReference type="PANTHER" id="PTHR12835">
    <property type="entry name" value="BIOTIN PROTEIN LIGASE"/>
    <property type="match status" value="1"/>
</dbReference>
<evidence type="ECO:0000259" key="5">
    <source>
        <dbReference type="PROSITE" id="PS51733"/>
    </source>
</evidence>
<accession>A0ABN7SZJ6</accession>